<protein>
    <recommendedName>
        <fullName evidence="1">Xylulose 5-phosphate/Fructose 6-phosphate phosphoketolase N-terminal domain-containing protein</fullName>
    </recommendedName>
</protein>
<reference evidence="2" key="1">
    <citation type="submission" date="2021-01" db="EMBL/GenBank/DDBJ databases">
        <title>Whole genome shotgun sequence of Demequina activiva NBRC 110675.</title>
        <authorList>
            <person name="Komaki H."/>
            <person name="Tamura T."/>
        </authorList>
    </citation>
    <scope>NUCLEOTIDE SEQUENCE</scope>
    <source>
        <strain evidence="2">NBRC 110675</strain>
    </source>
</reference>
<gene>
    <name evidence="2" type="ORF">Dac01nite_15130</name>
</gene>
<evidence type="ECO:0000259" key="1">
    <source>
        <dbReference type="Pfam" id="PF09364"/>
    </source>
</evidence>
<dbReference type="RefSeq" id="WP_203655371.1">
    <property type="nucleotide sequence ID" value="NZ_BONR01000003.1"/>
</dbReference>
<sequence length="255" mass="28198">MIDVTTWTAHATREPSEQFLTAIDRKWRERLATTSRTCPWRSQLLHSLVLLHVDRATHKRRLRTHYFAAGECGAKDHGFTPMSALIPGDMYGPESLHAFHTGEHSALAAAIVAAKQDPHLVATTVITEPQFTAIDTFDDHSGAQLRPESHGAVVPFLYAAAGEDVEDAFEREDLLRANGYSTYTVDATTMGEDPIALHRNLAALMEDVFDEIAQLKADGAARILSRDPLWPLVIVKAPAEWNPAPASARLDSERR</sequence>
<dbReference type="Gene3D" id="3.40.50.970">
    <property type="match status" value="1"/>
</dbReference>
<dbReference type="Proteomes" id="UP000652354">
    <property type="component" value="Unassembled WGS sequence"/>
</dbReference>
<dbReference type="EMBL" id="BONR01000003">
    <property type="protein sequence ID" value="GIG54761.1"/>
    <property type="molecule type" value="Genomic_DNA"/>
</dbReference>
<name>A0A919UJX2_9MICO</name>
<keyword evidence="3" id="KW-1185">Reference proteome</keyword>
<dbReference type="Pfam" id="PF09364">
    <property type="entry name" value="XFP_N"/>
    <property type="match status" value="1"/>
</dbReference>
<feature type="domain" description="Xylulose 5-phosphate/Fructose 6-phosphate phosphoketolase N-terminal" evidence="1">
    <location>
        <begin position="105"/>
        <end position="242"/>
    </location>
</feature>
<dbReference type="AlphaFoldDB" id="A0A919UJX2"/>
<evidence type="ECO:0000313" key="2">
    <source>
        <dbReference type="EMBL" id="GIG54761.1"/>
    </source>
</evidence>
<proteinExistence type="predicted"/>
<evidence type="ECO:0000313" key="3">
    <source>
        <dbReference type="Proteomes" id="UP000652354"/>
    </source>
</evidence>
<accession>A0A919UJX2</accession>
<dbReference type="InterPro" id="IPR018970">
    <property type="entry name" value="Xul5P/Fru6P_PKetolase_N"/>
</dbReference>
<comment type="caution">
    <text evidence="2">The sequence shown here is derived from an EMBL/GenBank/DDBJ whole genome shotgun (WGS) entry which is preliminary data.</text>
</comment>
<organism evidence="2 3">
    <name type="scientific">Demequina activiva</name>
    <dbReference type="NCBI Taxonomy" id="1582364"/>
    <lineage>
        <taxon>Bacteria</taxon>
        <taxon>Bacillati</taxon>
        <taxon>Actinomycetota</taxon>
        <taxon>Actinomycetes</taxon>
        <taxon>Micrococcales</taxon>
        <taxon>Demequinaceae</taxon>
        <taxon>Demequina</taxon>
    </lineage>
</organism>